<dbReference type="RefSeq" id="WP_150089022.1">
    <property type="nucleotide sequence ID" value="NZ_VWSF01000010.1"/>
</dbReference>
<dbReference type="EMBL" id="VWSF01000010">
    <property type="protein sequence ID" value="KAA5544772.1"/>
    <property type="molecule type" value="Genomic_DNA"/>
</dbReference>
<accession>A0A5M6DEP8</accession>
<sequence>MKKMLKFLPALFFAGMVNISAAEATTLDNALLNNKNNFTSVTQDTITNKQRAKKGVNEVGSGAKSVGKGTKDLAVSGAKATGKGAKKAGKAVKNTAEKGAHKAKDAVD</sequence>
<feature type="region of interest" description="Disordered" evidence="1">
    <location>
        <begin position="49"/>
        <end position="108"/>
    </location>
</feature>
<proteinExistence type="predicted"/>
<dbReference type="Proteomes" id="UP000323426">
    <property type="component" value="Unassembled WGS sequence"/>
</dbReference>
<evidence type="ECO:0000313" key="3">
    <source>
        <dbReference type="EMBL" id="KAA5544772.1"/>
    </source>
</evidence>
<keyword evidence="4" id="KW-1185">Reference proteome</keyword>
<name>A0A5M6DEP8_9BACT</name>
<comment type="caution">
    <text evidence="3">The sequence shown here is derived from an EMBL/GenBank/DDBJ whole genome shotgun (WGS) entry which is preliminary data.</text>
</comment>
<evidence type="ECO:0000256" key="2">
    <source>
        <dbReference type="SAM" id="SignalP"/>
    </source>
</evidence>
<organism evidence="3 4">
    <name type="scientific">Adhaeribacter rhizoryzae</name>
    <dbReference type="NCBI Taxonomy" id="2607907"/>
    <lineage>
        <taxon>Bacteria</taxon>
        <taxon>Pseudomonadati</taxon>
        <taxon>Bacteroidota</taxon>
        <taxon>Cytophagia</taxon>
        <taxon>Cytophagales</taxon>
        <taxon>Hymenobacteraceae</taxon>
        <taxon>Adhaeribacter</taxon>
    </lineage>
</organism>
<dbReference type="AlphaFoldDB" id="A0A5M6DEP8"/>
<feature type="signal peptide" evidence="2">
    <location>
        <begin position="1"/>
        <end position="24"/>
    </location>
</feature>
<evidence type="ECO:0000313" key="4">
    <source>
        <dbReference type="Proteomes" id="UP000323426"/>
    </source>
</evidence>
<feature type="compositionally biased region" description="Low complexity" evidence="1">
    <location>
        <begin position="74"/>
        <end position="83"/>
    </location>
</feature>
<keyword evidence="2" id="KW-0732">Signal</keyword>
<feature type="compositionally biased region" description="Basic and acidic residues" evidence="1">
    <location>
        <begin position="95"/>
        <end position="108"/>
    </location>
</feature>
<reference evidence="3 4" key="1">
    <citation type="submission" date="2019-09" db="EMBL/GenBank/DDBJ databases">
        <title>Genome sequence and assembly of Adhaeribacter sp.</title>
        <authorList>
            <person name="Chhetri G."/>
        </authorList>
    </citation>
    <scope>NUCLEOTIDE SEQUENCE [LARGE SCALE GENOMIC DNA]</scope>
    <source>
        <strain evidence="3 4">DK36</strain>
    </source>
</reference>
<gene>
    <name evidence="3" type="ORF">F0145_13890</name>
</gene>
<protein>
    <submittedName>
        <fullName evidence="3">Uncharacterized protein</fullName>
    </submittedName>
</protein>
<evidence type="ECO:0000256" key="1">
    <source>
        <dbReference type="SAM" id="MobiDB-lite"/>
    </source>
</evidence>
<feature type="chain" id="PRO_5024330010" evidence="2">
    <location>
        <begin position="25"/>
        <end position="108"/>
    </location>
</feature>